<evidence type="ECO:0000256" key="8">
    <source>
        <dbReference type="SAM" id="Phobius"/>
    </source>
</evidence>
<evidence type="ECO:0000256" key="7">
    <source>
        <dbReference type="ARBA" id="ARBA00023136"/>
    </source>
</evidence>
<feature type="transmembrane region" description="Helical" evidence="8">
    <location>
        <begin position="321"/>
        <end position="338"/>
    </location>
</feature>
<evidence type="ECO:0000256" key="5">
    <source>
        <dbReference type="ARBA" id="ARBA00022970"/>
    </source>
</evidence>
<dbReference type="RefSeq" id="XP_065330751.1">
    <property type="nucleotide sequence ID" value="XM_065474679.1"/>
</dbReference>
<dbReference type="Pfam" id="PF01490">
    <property type="entry name" value="Aa_trans"/>
    <property type="match status" value="1"/>
</dbReference>
<feature type="transmembrane region" description="Helical" evidence="8">
    <location>
        <begin position="35"/>
        <end position="59"/>
    </location>
</feature>
<proteinExistence type="inferred from homology"/>
<keyword evidence="3" id="KW-0813">Transport</keyword>
<reference evidence="10" key="1">
    <citation type="journal article" date="2024" name="BMC Genomics">
        <title>Functional annotation of a divergent genome using sequence and structure-based similarity.</title>
        <authorList>
            <person name="Svedberg D."/>
            <person name="Winiger R.R."/>
            <person name="Berg A."/>
            <person name="Sharma H."/>
            <person name="Tellgren-Roth C."/>
            <person name="Debrunner-Vossbrinck B.A."/>
            <person name="Vossbrinck C.R."/>
            <person name="Barandun J."/>
        </authorList>
    </citation>
    <scope>NUCLEOTIDE SEQUENCE</scope>
    <source>
        <strain evidence="10">Illinois isolate</strain>
    </source>
</reference>
<evidence type="ECO:0000313" key="10">
    <source>
        <dbReference type="EMBL" id="WUR04606.1"/>
    </source>
</evidence>
<comment type="subcellular location">
    <subcellularLocation>
        <location evidence="1">Membrane</location>
        <topology evidence="1">Multi-pass membrane protein</topology>
    </subcellularLocation>
</comment>
<dbReference type="EMBL" id="CP142734">
    <property type="protein sequence ID" value="WUR04606.1"/>
    <property type="molecule type" value="Genomic_DNA"/>
</dbReference>
<keyword evidence="7 8" id="KW-0472">Membrane</keyword>
<dbReference type="KEGG" id="vnx:VNE69_09159"/>
<sequence>MKKGLTSFGGAMTIISTMLGAGINFMPAAFRSLGYLYSIYSMMFIVFLTALTLFTIGYSAHLNKRTSKTYSSIGYDFHKYVGYSVDLTIFFSQFFVGIFFHKYMVNLLILFLFGINETDKNYQTYKNGALLSTGTILYGLSLLKDLSSLKFTSYLSVFSVIYVTILMIFFNFYFGDTIRQGDFLSKNTEFSFGLKYIILGMSCQVNMVSVYSELISKSAKGLVFISMFSSIMGGMIYGLVGLCGYRILGMSIGTDDIIKMFCSESSPINQALKDKNFILKFAPKIAIIGAIIVLLGSFPLQLNPASTILLKIIGRKDEKSRIILITGLFISMLIINIIDVKLNTIMLFLGGILSNSISFFFPSLYYILSVRKVNALSILSGLTILFSLFAGAFILFY</sequence>
<dbReference type="GeneID" id="90542438"/>
<gene>
    <name evidence="10" type="ORF">VNE69_09159</name>
</gene>
<evidence type="ECO:0000259" key="9">
    <source>
        <dbReference type="Pfam" id="PF01490"/>
    </source>
</evidence>
<organism evidence="10 11">
    <name type="scientific">Vairimorpha necatrix</name>
    <dbReference type="NCBI Taxonomy" id="6039"/>
    <lineage>
        <taxon>Eukaryota</taxon>
        <taxon>Fungi</taxon>
        <taxon>Fungi incertae sedis</taxon>
        <taxon>Microsporidia</taxon>
        <taxon>Nosematidae</taxon>
        <taxon>Vairimorpha</taxon>
    </lineage>
</organism>
<feature type="transmembrane region" description="Helical" evidence="8">
    <location>
        <begin position="7"/>
        <end position="29"/>
    </location>
</feature>
<feature type="transmembrane region" description="Helical" evidence="8">
    <location>
        <begin position="221"/>
        <end position="240"/>
    </location>
</feature>
<dbReference type="InterPro" id="IPR013057">
    <property type="entry name" value="AA_transpt_TM"/>
</dbReference>
<accession>A0AAX4JFG0</accession>
<dbReference type="GO" id="GO:0016020">
    <property type="term" value="C:membrane"/>
    <property type="evidence" value="ECO:0007669"/>
    <property type="project" value="UniProtKB-SubCell"/>
</dbReference>
<keyword evidence="6 8" id="KW-1133">Transmembrane helix</keyword>
<feature type="domain" description="Amino acid transporter transmembrane" evidence="9">
    <location>
        <begin position="8"/>
        <end position="373"/>
    </location>
</feature>
<evidence type="ECO:0000256" key="2">
    <source>
        <dbReference type="ARBA" id="ARBA00008066"/>
    </source>
</evidence>
<dbReference type="PANTHER" id="PTHR22950">
    <property type="entry name" value="AMINO ACID TRANSPORTER"/>
    <property type="match status" value="1"/>
</dbReference>
<feature type="transmembrane region" description="Helical" evidence="8">
    <location>
        <begin position="375"/>
        <end position="396"/>
    </location>
</feature>
<dbReference type="AlphaFoldDB" id="A0AAX4JFG0"/>
<protein>
    <submittedName>
        <fullName evidence="10">Sodium-coupled neutral amino acid transporter</fullName>
    </submittedName>
</protein>
<keyword evidence="11" id="KW-1185">Reference proteome</keyword>
<evidence type="ECO:0000256" key="3">
    <source>
        <dbReference type="ARBA" id="ARBA00022448"/>
    </source>
</evidence>
<evidence type="ECO:0000256" key="4">
    <source>
        <dbReference type="ARBA" id="ARBA00022692"/>
    </source>
</evidence>
<evidence type="ECO:0000256" key="6">
    <source>
        <dbReference type="ARBA" id="ARBA00022989"/>
    </source>
</evidence>
<feature type="transmembrane region" description="Helical" evidence="8">
    <location>
        <begin position="281"/>
        <end position="300"/>
    </location>
</feature>
<name>A0AAX4JFG0_9MICR</name>
<dbReference type="PANTHER" id="PTHR22950:SF458">
    <property type="entry name" value="SODIUM-COUPLED NEUTRAL AMINO ACID TRANSPORTER 11-RELATED"/>
    <property type="match status" value="1"/>
</dbReference>
<feature type="transmembrane region" description="Helical" evidence="8">
    <location>
        <begin position="155"/>
        <end position="174"/>
    </location>
</feature>
<keyword evidence="4 8" id="KW-0812">Transmembrane</keyword>
<keyword evidence="5" id="KW-0029">Amino-acid transport</keyword>
<feature type="transmembrane region" description="Helical" evidence="8">
    <location>
        <begin position="344"/>
        <end position="368"/>
    </location>
</feature>
<dbReference type="GO" id="GO:0015179">
    <property type="term" value="F:L-amino acid transmembrane transporter activity"/>
    <property type="evidence" value="ECO:0007669"/>
    <property type="project" value="TreeGrafter"/>
</dbReference>
<comment type="similarity">
    <text evidence="2">Belongs to the amino acid/polyamine transporter 2 family.</text>
</comment>
<evidence type="ECO:0000256" key="1">
    <source>
        <dbReference type="ARBA" id="ARBA00004141"/>
    </source>
</evidence>
<dbReference type="Proteomes" id="UP001334084">
    <property type="component" value="Chromosome 9"/>
</dbReference>
<evidence type="ECO:0000313" key="11">
    <source>
        <dbReference type="Proteomes" id="UP001334084"/>
    </source>
</evidence>